<dbReference type="AlphaFoldDB" id="A0A4Z2F7K9"/>
<name>A0A4Z2F7K9_9TELE</name>
<gene>
    <name evidence="1" type="ORF">EYF80_052613</name>
</gene>
<dbReference type="EMBL" id="SRLO01001517">
    <property type="protein sequence ID" value="TNN37226.1"/>
    <property type="molecule type" value="Genomic_DNA"/>
</dbReference>
<keyword evidence="2" id="KW-1185">Reference proteome</keyword>
<sequence length="108" mass="12419">MEQVSRHLQVLQSVAMKRFKDEELSKHKAFTCFWRCTTSISSCRLLSFWACRPSAKALLLVFSETLKKEETRADSLRFLCLILEAVTFTEVCLDDINVAMVVLDNIVN</sequence>
<proteinExistence type="predicted"/>
<dbReference type="Proteomes" id="UP000314294">
    <property type="component" value="Unassembled WGS sequence"/>
</dbReference>
<accession>A0A4Z2F7K9</accession>
<evidence type="ECO:0000313" key="1">
    <source>
        <dbReference type="EMBL" id="TNN37226.1"/>
    </source>
</evidence>
<reference evidence="1 2" key="1">
    <citation type="submission" date="2019-03" db="EMBL/GenBank/DDBJ databases">
        <title>First draft genome of Liparis tanakae, snailfish: a comprehensive survey of snailfish specific genes.</title>
        <authorList>
            <person name="Kim W."/>
            <person name="Song I."/>
            <person name="Jeong J.-H."/>
            <person name="Kim D."/>
            <person name="Kim S."/>
            <person name="Ryu S."/>
            <person name="Song J.Y."/>
            <person name="Lee S.K."/>
        </authorList>
    </citation>
    <scope>NUCLEOTIDE SEQUENCE [LARGE SCALE GENOMIC DNA]</scope>
    <source>
        <tissue evidence="1">Muscle</tissue>
    </source>
</reference>
<organism evidence="1 2">
    <name type="scientific">Liparis tanakae</name>
    <name type="common">Tanaka's snailfish</name>
    <dbReference type="NCBI Taxonomy" id="230148"/>
    <lineage>
        <taxon>Eukaryota</taxon>
        <taxon>Metazoa</taxon>
        <taxon>Chordata</taxon>
        <taxon>Craniata</taxon>
        <taxon>Vertebrata</taxon>
        <taxon>Euteleostomi</taxon>
        <taxon>Actinopterygii</taxon>
        <taxon>Neopterygii</taxon>
        <taxon>Teleostei</taxon>
        <taxon>Neoteleostei</taxon>
        <taxon>Acanthomorphata</taxon>
        <taxon>Eupercaria</taxon>
        <taxon>Perciformes</taxon>
        <taxon>Cottioidei</taxon>
        <taxon>Cottales</taxon>
        <taxon>Liparidae</taxon>
        <taxon>Liparis</taxon>
    </lineage>
</organism>
<protein>
    <submittedName>
        <fullName evidence="1">Uncharacterized protein</fullName>
    </submittedName>
</protein>
<evidence type="ECO:0000313" key="2">
    <source>
        <dbReference type="Proteomes" id="UP000314294"/>
    </source>
</evidence>
<comment type="caution">
    <text evidence="1">The sequence shown here is derived from an EMBL/GenBank/DDBJ whole genome shotgun (WGS) entry which is preliminary data.</text>
</comment>